<reference evidence="3 4" key="1">
    <citation type="submission" date="2018-06" db="EMBL/GenBank/DDBJ databases">
        <title>Genomic Encyclopedia of Type Strains, Phase IV (KMG-IV): sequencing the most valuable type-strain genomes for metagenomic binning, comparative biology and taxonomic classification.</title>
        <authorList>
            <person name="Goeker M."/>
        </authorList>
    </citation>
    <scope>NUCLEOTIDE SEQUENCE [LARGE SCALE GENOMIC DNA]</scope>
    <source>
        <strain evidence="3 4">DSM 25532</strain>
    </source>
</reference>
<sequence length="259" mass="28515">MSERPTEASKAELTPSPTPAQTRGGSGWWKAFAVVAVTALLCFTGLAVYLGMSLKEAFSQPGKLLSGFFSGEVKHSNFNVLLEIQRTHGDNLEVASPTTTMETFTKADSRMAAWGKIYLGTTVTEIKVPASYRFHVKLSELKDARVEGNVLIITAPEIRPSLPVAFDSTGVEKKSDSGWARFNSAEQLAEMEKNITTGLGERAVKQAEVVREVARKDIEEFVQRWIVDNNPNLREQIRAIKVLFPGETSDKVKSETPLP</sequence>
<evidence type="ECO:0000313" key="3">
    <source>
        <dbReference type="EMBL" id="RBP43604.1"/>
    </source>
</evidence>
<evidence type="ECO:0000313" key="4">
    <source>
        <dbReference type="Proteomes" id="UP000253426"/>
    </source>
</evidence>
<comment type="caution">
    <text evidence="3">The sequence shown here is derived from an EMBL/GenBank/DDBJ whole genome shotgun (WGS) entry which is preliminary data.</text>
</comment>
<evidence type="ECO:0008006" key="5">
    <source>
        <dbReference type="Google" id="ProtNLM"/>
    </source>
</evidence>
<dbReference type="OrthoDB" id="8911849at2"/>
<dbReference type="Proteomes" id="UP000253426">
    <property type="component" value="Unassembled WGS sequence"/>
</dbReference>
<feature type="region of interest" description="Disordered" evidence="1">
    <location>
        <begin position="1"/>
        <end position="24"/>
    </location>
</feature>
<keyword evidence="2" id="KW-0472">Membrane</keyword>
<protein>
    <recommendedName>
        <fullName evidence="5">DUF4230 domain-containing protein</fullName>
    </recommendedName>
</protein>
<keyword evidence="2" id="KW-1133">Transmembrane helix</keyword>
<name>A0A366HL62_9BACT</name>
<dbReference type="AlphaFoldDB" id="A0A366HL62"/>
<evidence type="ECO:0000256" key="2">
    <source>
        <dbReference type="SAM" id="Phobius"/>
    </source>
</evidence>
<accession>A0A366HL62</accession>
<feature type="compositionally biased region" description="Basic and acidic residues" evidence="1">
    <location>
        <begin position="1"/>
        <end position="10"/>
    </location>
</feature>
<feature type="transmembrane region" description="Helical" evidence="2">
    <location>
        <begin position="28"/>
        <end position="50"/>
    </location>
</feature>
<dbReference type="EMBL" id="QNRR01000005">
    <property type="protein sequence ID" value="RBP43604.1"/>
    <property type="molecule type" value="Genomic_DNA"/>
</dbReference>
<gene>
    <name evidence="3" type="ORF">DES53_1051</name>
</gene>
<proteinExistence type="predicted"/>
<keyword evidence="2" id="KW-0812">Transmembrane</keyword>
<evidence type="ECO:0000256" key="1">
    <source>
        <dbReference type="SAM" id="MobiDB-lite"/>
    </source>
</evidence>
<dbReference type="RefSeq" id="WP_113959096.1">
    <property type="nucleotide sequence ID" value="NZ_QNRR01000005.1"/>
</dbReference>
<keyword evidence="4" id="KW-1185">Reference proteome</keyword>
<organism evidence="3 4">
    <name type="scientific">Roseimicrobium gellanilyticum</name>
    <dbReference type="NCBI Taxonomy" id="748857"/>
    <lineage>
        <taxon>Bacteria</taxon>
        <taxon>Pseudomonadati</taxon>
        <taxon>Verrucomicrobiota</taxon>
        <taxon>Verrucomicrobiia</taxon>
        <taxon>Verrucomicrobiales</taxon>
        <taxon>Verrucomicrobiaceae</taxon>
        <taxon>Roseimicrobium</taxon>
    </lineage>
</organism>